<name>A0A3N2PKG3_SODAK</name>
<dbReference type="GeneID" id="39575905"/>
<feature type="non-terminal residue" evidence="3">
    <location>
        <position position="1"/>
    </location>
</feature>
<dbReference type="SUPFAM" id="SSF56672">
    <property type="entry name" value="DNA/RNA polymerases"/>
    <property type="match status" value="1"/>
</dbReference>
<feature type="non-terminal residue" evidence="3">
    <location>
        <position position="53"/>
    </location>
</feature>
<dbReference type="Proteomes" id="UP000272025">
    <property type="component" value="Unassembled WGS sequence"/>
</dbReference>
<dbReference type="Gene3D" id="3.30.70.270">
    <property type="match status" value="1"/>
</dbReference>
<keyword evidence="4" id="KW-1185">Reference proteome</keyword>
<gene>
    <name evidence="3" type="ORF">SODALDRAFT_253240</name>
</gene>
<dbReference type="OrthoDB" id="5152741at2759"/>
<sequence>LFKYRYFYKVYINDIIVFSKTFKEYVAYLKIILKLFKNIWLALSLVKFFYTYI</sequence>
<comment type="subcellular location">
    <subcellularLocation>
        <location evidence="1">Mitochondrion</location>
    </subcellularLocation>
</comment>
<organism evidence="3 4">
    <name type="scientific">Sodiomyces alkalinus (strain CBS 110278 / VKM F-3762 / F11)</name>
    <name type="common">Alkaliphilic filamentous fungus</name>
    <dbReference type="NCBI Taxonomy" id="1314773"/>
    <lineage>
        <taxon>Eukaryota</taxon>
        <taxon>Fungi</taxon>
        <taxon>Dikarya</taxon>
        <taxon>Ascomycota</taxon>
        <taxon>Pezizomycotina</taxon>
        <taxon>Sordariomycetes</taxon>
        <taxon>Hypocreomycetidae</taxon>
        <taxon>Glomerellales</taxon>
        <taxon>Plectosphaerellaceae</taxon>
        <taxon>Sodiomyces</taxon>
    </lineage>
</organism>
<protein>
    <recommendedName>
        <fullName evidence="5">Reverse transcriptase domain-containing protein</fullName>
    </recommendedName>
</protein>
<evidence type="ECO:0000313" key="3">
    <source>
        <dbReference type="EMBL" id="ROT34806.1"/>
    </source>
</evidence>
<evidence type="ECO:0000313" key="4">
    <source>
        <dbReference type="Proteomes" id="UP000272025"/>
    </source>
</evidence>
<dbReference type="InterPro" id="IPR043128">
    <property type="entry name" value="Rev_trsase/Diguanyl_cyclase"/>
</dbReference>
<evidence type="ECO:0008006" key="5">
    <source>
        <dbReference type="Google" id="ProtNLM"/>
    </source>
</evidence>
<evidence type="ECO:0000256" key="2">
    <source>
        <dbReference type="ARBA" id="ARBA00023128"/>
    </source>
</evidence>
<dbReference type="EMBL" id="ML119064">
    <property type="protein sequence ID" value="ROT34806.1"/>
    <property type="molecule type" value="Genomic_DNA"/>
</dbReference>
<keyword evidence="2" id="KW-0496">Mitochondrion</keyword>
<evidence type="ECO:0000256" key="1">
    <source>
        <dbReference type="ARBA" id="ARBA00004173"/>
    </source>
</evidence>
<dbReference type="RefSeq" id="XP_028462612.1">
    <property type="nucleotide sequence ID" value="XM_028607427.1"/>
</dbReference>
<reference evidence="3 4" key="1">
    <citation type="journal article" date="2018" name="Mol. Ecol.">
        <title>The obligate alkalophilic soda-lake fungus Sodiomyces alkalinus has shifted to a protein diet.</title>
        <authorList>
            <person name="Grum-Grzhimaylo A.A."/>
            <person name="Falkoski D.L."/>
            <person name="van den Heuvel J."/>
            <person name="Valero-Jimenez C.A."/>
            <person name="Min B."/>
            <person name="Choi I.G."/>
            <person name="Lipzen A."/>
            <person name="Daum C.G."/>
            <person name="Aanen D.K."/>
            <person name="Tsang A."/>
            <person name="Henrissat B."/>
            <person name="Bilanenko E.N."/>
            <person name="de Vries R.P."/>
            <person name="van Kan J.A.L."/>
            <person name="Grigoriev I.V."/>
            <person name="Debets A.J.M."/>
        </authorList>
    </citation>
    <scope>NUCLEOTIDE SEQUENCE [LARGE SCALE GENOMIC DNA]</scope>
    <source>
        <strain evidence="3 4">F11</strain>
    </source>
</reference>
<proteinExistence type="predicted"/>
<dbReference type="AlphaFoldDB" id="A0A3N2PKG3"/>
<dbReference type="InterPro" id="IPR043502">
    <property type="entry name" value="DNA/RNA_pol_sf"/>
</dbReference>
<dbReference type="GO" id="GO:0005739">
    <property type="term" value="C:mitochondrion"/>
    <property type="evidence" value="ECO:0007669"/>
    <property type="project" value="UniProtKB-SubCell"/>
</dbReference>
<accession>A0A3N2PKG3</accession>